<dbReference type="InterPro" id="IPR002081">
    <property type="entry name" value="Cryptochrome/DNA_photolyase_1"/>
</dbReference>
<evidence type="ECO:0000256" key="1">
    <source>
        <dbReference type="ARBA" id="ARBA00005862"/>
    </source>
</evidence>
<keyword evidence="3 6" id="KW-0285">Flavoprotein</keyword>
<dbReference type="InterPro" id="IPR036134">
    <property type="entry name" value="Crypto/Photolyase_FAD-like_sf"/>
</dbReference>
<keyword evidence="5 6" id="KW-0157">Chromophore</keyword>
<dbReference type="Gene3D" id="1.25.40.80">
    <property type="match status" value="1"/>
</dbReference>
<dbReference type="InterPro" id="IPR005101">
    <property type="entry name" value="Cryptochr/Photolyase_FAD-bd"/>
</dbReference>
<name>A0ABT2VLG7_9ALTE</name>
<dbReference type="RefSeq" id="WP_262992839.1">
    <property type="nucleotide sequence ID" value="NZ_JAOTJC010000006.1"/>
</dbReference>
<dbReference type="InterPro" id="IPR036155">
    <property type="entry name" value="Crypto/Photolyase_N_sf"/>
</dbReference>
<evidence type="ECO:0000256" key="2">
    <source>
        <dbReference type="ARBA" id="ARBA00017881"/>
    </source>
</evidence>
<dbReference type="InterPro" id="IPR014729">
    <property type="entry name" value="Rossmann-like_a/b/a_fold"/>
</dbReference>
<dbReference type="PANTHER" id="PTHR11455:SF22">
    <property type="entry name" value="CRYPTOCHROME DASH"/>
    <property type="match status" value="1"/>
</dbReference>
<evidence type="ECO:0000256" key="3">
    <source>
        <dbReference type="ARBA" id="ARBA00022630"/>
    </source>
</evidence>
<dbReference type="SUPFAM" id="SSF52425">
    <property type="entry name" value="Cryptochrome/photolyase, N-terminal domain"/>
    <property type="match status" value="1"/>
</dbReference>
<comment type="cofactor">
    <cofactor evidence="6">
        <name>(6R)-5,10-methylene-5,6,7,8-tetrahydrofolate</name>
        <dbReference type="ChEBI" id="CHEBI:15636"/>
    </cofactor>
    <text evidence="6">Binds 1 5,10-methenyltetrahydrofolate (MTHF) per subunit.</text>
</comment>
<evidence type="ECO:0000313" key="9">
    <source>
        <dbReference type="EMBL" id="MCU7554155.1"/>
    </source>
</evidence>
<evidence type="ECO:0000259" key="8">
    <source>
        <dbReference type="PROSITE" id="PS51645"/>
    </source>
</evidence>
<evidence type="ECO:0000256" key="5">
    <source>
        <dbReference type="ARBA" id="ARBA00022991"/>
    </source>
</evidence>
<reference evidence="10" key="1">
    <citation type="submission" date="2023-07" db="EMBL/GenBank/DDBJ databases">
        <title>Study on multiphase classification of strain Alteromonas salexigens isolated from the Yellow Sea.</title>
        <authorList>
            <person name="Sun L."/>
        </authorList>
    </citation>
    <scope>NUCLEOTIDE SEQUENCE [LARGE SCALE GENOMIC DNA]</scope>
    <source>
        <strain evidence="10">ASW11-19</strain>
    </source>
</reference>
<feature type="region of interest" description="Disordered" evidence="7">
    <location>
        <begin position="172"/>
        <end position="198"/>
    </location>
</feature>
<feature type="domain" description="Photolyase/cryptochrome alpha/beta" evidence="8">
    <location>
        <begin position="5"/>
        <end position="137"/>
    </location>
</feature>
<gene>
    <name evidence="9" type="ORF">OCL06_06055</name>
</gene>
<dbReference type="PRINTS" id="PR00147">
    <property type="entry name" value="DNAPHOTLYASE"/>
</dbReference>
<dbReference type="Gene3D" id="1.10.579.10">
    <property type="entry name" value="DNA Cyclobutane Dipyrimidine Photolyase, subunit A, domain 3"/>
    <property type="match status" value="1"/>
</dbReference>
<dbReference type="InterPro" id="IPR006050">
    <property type="entry name" value="DNA_photolyase_N"/>
</dbReference>
<dbReference type="EMBL" id="JAOTJC010000006">
    <property type="protein sequence ID" value="MCU7554155.1"/>
    <property type="molecule type" value="Genomic_DNA"/>
</dbReference>
<dbReference type="NCBIfam" id="TIGR02765">
    <property type="entry name" value="crypto_DASH"/>
    <property type="match status" value="1"/>
</dbReference>
<evidence type="ECO:0000256" key="4">
    <source>
        <dbReference type="ARBA" id="ARBA00022827"/>
    </source>
</evidence>
<organism evidence="9 10">
    <name type="scientific">Alteromonas salexigens</name>
    <dbReference type="NCBI Taxonomy" id="2982530"/>
    <lineage>
        <taxon>Bacteria</taxon>
        <taxon>Pseudomonadati</taxon>
        <taxon>Pseudomonadota</taxon>
        <taxon>Gammaproteobacteria</taxon>
        <taxon>Alteromonadales</taxon>
        <taxon>Alteromonadaceae</taxon>
        <taxon>Alteromonas/Salinimonas group</taxon>
        <taxon>Alteromonas</taxon>
    </lineage>
</organism>
<proteinExistence type="inferred from homology"/>
<comment type="caution">
    <text evidence="9">The sequence shown here is derived from an EMBL/GenBank/DDBJ whole genome shotgun (WGS) entry which is preliminary data.</text>
</comment>
<comment type="cofactor">
    <cofactor evidence="6">
        <name>FAD</name>
        <dbReference type="ChEBI" id="CHEBI:57692"/>
    </cofactor>
    <text evidence="6">Binds 1 FAD per subunit.</text>
</comment>
<keyword evidence="10" id="KW-1185">Reference proteome</keyword>
<sequence>MPTPSRGLFWFRHDLRLHDQVALLALSEQVDTLLCVYLYPSAHQSKHLPDSLGDGKNRKRFHDETVIALNEALQEVGQTLCVLPGNETQKLQTICKDYGITHIGVTDYGGWNERQAVQVLAGSLPGVSLVTGESCTLFNQESLPFPIEAMPNGYTGFRKKIEKHCKVEAPLAPPVALPPPPDTLPQSKIPSRPASATDFKGGEQAGLDHLHRYFANTDAPATYKETRNAMDGWWPSTKFSPWLALGALSPRLIYKHLADFEQNVVSNDSTYWIYFELLWREFFHWLQRKHGTQFFAYAGFKDNIPDSHYNIEVIKRWCYGETGYDIVDACMRQLNATGYMSNRGRQLVASCLVHELNQDWRAGAAYFERQLIDYDVGSNWGNWLYLAGVGSDPRGHRKFNLKKQTDTYDPDGTFRNKWLKQ</sequence>
<dbReference type="Proteomes" id="UP001209257">
    <property type="component" value="Unassembled WGS sequence"/>
</dbReference>
<dbReference type="Pfam" id="PF03441">
    <property type="entry name" value="FAD_binding_7"/>
    <property type="match status" value="1"/>
</dbReference>
<dbReference type="Gene3D" id="3.40.50.620">
    <property type="entry name" value="HUPs"/>
    <property type="match status" value="1"/>
</dbReference>
<dbReference type="InterPro" id="IPR014133">
    <property type="entry name" value="Cry_DASH"/>
</dbReference>
<dbReference type="PANTHER" id="PTHR11455">
    <property type="entry name" value="CRYPTOCHROME"/>
    <property type="match status" value="1"/>
</dbReference>
<comment type="function">
    <text evidence="6">May have a photoreceptor function.</text>
</comment>
<dbReference type="PROSITE" id="PS51645">
    <property type="entry name" value="PHR_CRY_ALPHA_BETA"/>
    <property type="match status" value="1"/>
</dbReference>
<evidence type="ECO:0000256" key="6">
    <source>
        <dbReference type="RuleBase" id="RU367151"/>
    </source>
</evidence>
<dbReference type="Pfam" id="PF00875">
    <property type="entry name" value="DNA_photolyase"/>
    <property type="match status" value="1"/>
</dbReference>
<evidence type="ECO:0000313" key="10">
    <source>
        <dbReference type="Proteomes" id="UP001209257"/>
    </source>
</evidence>
<dbReference type="SUPFAM" id="SSF48173">
    <property type="entry name" value="Cryptochrome/photolyase FAD-binding domain"/>
    <property type="match status" value="1"/>
</dbReference>
<evidence type="ECO:0000256" key="7">
    <source>
        <dbReference type="SAM" id="MobiDB-lite"/>
    </source>
</evidence>
<protein>
    <recommendedName>
        <fullName evidence="2 6">Cryptochrome DASH</fullName>
    </recommendedName>
</protein>
<keyword evidence="4 6" id="KW-0274">FAD</keyword>
<accession>A0ABT2VLG7</accession>
<comment type="similarity">
    <text evidence="1 6">Belongs to the DNA photolyase class-1 family.</text>
</comment>
<feature type="compositionally biased region" description="Pro residues" evidence="7">
    <location>
        <begin position="172"/>
        <end position="183"/>
    </location>
</feature>